<organism evidence="8 9">
    <name type="scientific">Orbus hercynius</name>
    <dbReference type="NCBI Taxonomy" id="593135"/>
    <lineage>
        <taxon>Bacteria</taxon>
        <taxon>Pseudomonadati</taxon>
        <taxon>Pseudomonadota</taxon>
        <taxon>Gammaproteobacteria</taxon>
        <taxon>Orbales</taxon>
        <taxon>Orbaceae</taxon>
        <taxon>Orbus</taxon>
    </lineage>
</organism>
<dbReference type="GO" id="GO:0009279">
    <property type="term" value="C:cell outer membrane"/>
    <property type="evidence" value="ECO:0007669"/>
    <property type="project" value="UniProtKB-SubCell"/>
</dbReference>
<accession>A0A495RJI3</accession>
<sequence length="235" mass="26344">MKLTKLTVALVLTSLPVAALADNSGIYIGGKLGTSFQQSKDMQSHGYFHINSADFDYTTTKDKTKATFNIGANVGYDFKVVYHVPVRAELDYTYRSDAKMNTSTYIFSSISGTAGGEYEDDHFKIKNSTLMVNGYYDFYNSTGFTPYVGLGVGASFVKYKVEQQNYDYSFSKTHFAWAAMAGVSYQIDSNLVASAEYRYLDSGKIKDTTTDEHITDKWSTKLYSHDITIGIRYLF</sequence>
<keyword evidence="2" id="KW-1134">Transmembrane beta strand</keyword>
<dbReference type="PANTHER" id="PTHR35892">
    <property type="entry name" value="OUTER MEMBRANE PROTEIN PAGN-RELATED"/>
    <property type="match status" value="1"/>
</dbReference>
<evidence type="ECO:0000313" key="9">
    <source>
        <dbReference type="Proteomes" id="UP000278542"/>
    </source>
</evidence>
<keyword evidence="3" id="KW-0812">Transmembrane</keyword>
<keyword evidence="5" id="KW-0472">Membrane</keyword>
<dbReference type="Gene3D" id="2.40.160.20">
    <property type="match status" value="1"/>
</dbReference>
<gene>
    <name evidence="8" type="ORF">DES39_0725</name>
</gene>
<evidence type="ECO:0000256" key="5">
    <source>
        <dbReference type="ARBA" id="ARBA00023136"/>
    </source>
</evidence>
<reference evidence="8 9" key="1">
    <citation type="submission" date="2018-10" db="EMBL/GenBank/DDBJ databases">
        <title>Genomic Encyclopedia of Type Strains, Phase IV (KMG-IV): sequencing the most valuable type-strain genomes for metagenomic binning, comparative biology and taxonomic classification.</title>
        <authorList>
            <person name="Goeker M."/>
        </authorList>
    </citation>
    <scope>NUCLEOTIDE SEQUENCE [LARGE SCALE GENOMIC DNA]</scope>
    <source>
        <strain evidence="8 9">DSM 22228</strain>
    </source>
</reference>
<dbReference type="InterPro" id="IPR011250">
    <property type="entry name" value="OMP/PagP_B-barrel"/>
</dbReference>
<evidence type="ECO:0000259" key="7">
    <source>
        <dbReference type="Pfam" id="PF13505"/>
    </source>
</evidence>
<dbReference type="Pfam" id="PF13505">
    <property type="entry name" value="OMP_b-brl"/>
    <property type="match status" value="1"/>
</dbReference>
<keyword evidence="4 6" id="KW-0732">Signal</keyword>
<proteinExistence type="predicted"/>
<dbReference type="SUPFAM" id="SSF56925">
    <property type="entry name" value="OMPA-like"/>
    <property type="match status" value="1"/>
</dbReference>
<evidence type="ECO:0000256" key="2">
    <source>
        <dbReference type="ARBA" id="ARBA00022452"/>
    </source>
</evidence>
<dbReference type="InterPro" id="IPR027385">
    <property type="entry name" value="Beta-barrel_OMP"/>
</dbReference>
<feature type="domain" description="Outer membrane protein beta-barrel" evidence="7">
    <location>
        <begin position="8"/>
        <end position="235"/>
    </location>
</feature>
<dbReference type="Proteomes" id="UP000278542">
    <property type="component" value="Unassembled WGS sequence"/>
</dbReference>
<comment type="subcellular location">
    <subcellularLocation>
        <location evidence="1">Cell outer membrane</location>
        <topology evidence="1">Multi-pass membrane protein</topology>
    </subcellularLocation>
</comment>
<comment type="caution">
    <text evidence="8">The sequence shown here is derived from an EMBL/GenBank/DDBJ whole genome shotgun (WGS) entry which is preliminary data.</text>
</comment>
<keyword evidence="9" id="KW-1185">Reference proteome</keyword>
<evidence type="ECO:0000256" key="3">
    <source>
        <dbReference type="ARBA" id="ARBA00022692"/>
    </source>
</evidence>
<dbReference type="InterPro" id="IPR051723">
    <property type="entry name" value="Bact_OM_Invasion-Related"/>
</dbReference>
<protein>
    <submittedName>
        <fullName evidence="8">Opacity protein-like surface antigen</fullName>
    </submittedName>
</protein>
<dbReference type="PANTHER" id="PTHR35892:SF2">
    <property type="entry name" value="OUTER MEMBRANE PROTEIN PAGN"/>
    <property type="match status" value="1"/>
</dbReference>
<dbReference type="AlphaFoldDB" id="A0A495RJI3"/>
<dbReference type="EMBL" id="RBWY01000001">
    <property type="protein sequence ID" value="RKS87491.1"/>
    <property type="molecule type" value="Genomic_DNA"/>
</dbReference>
<name>A0A495RJI3_9GAMM</name>
<evidence type="ECO:0000313" key="8">
    <source>
        <dbReference type="EMBL" id="RKS87491.1"/>
    </source>
</evidence>
<dbReference type="OrthoDB" id="6195779at2"/>
<feature type="chain" id="PRO_5019765668" evidence="6">
    <location>
        <begin position="22"/>
        <end position="235"/>
    </location>
</feature>
<dbReference type="RefSeq" id="WP_121144383.1">
    <property type="nucleotide sequence ID" value="NZ_RBWY01000001.1"/>
</dbReference>
<evidence type="ECO:0000256" key="4">
    <source>
        <dbReference type="ARBA" id="ARBA00022729"/>
    </source>
</evidence>
<feature type="signal peptide" evidence="6">
    <location>
        <begin position="1"/>
        <end position="21"/>
    </location>
</feature>
<evidence type="ECO:0000256" key="6">
    <source>
        <dbReference type="SAM" id="SignalP"/>
    </source>
</evidence>
<evidence type="ECO:0000256" key="1">
    <source>
        <dbReference type="ARBA" id="ARBA00004571"/>
    </source>
</evidence>